<feature type="coiled-coil region" evidence="1">
    <location>
        <begin position="75"/>
        <end position="102"/>
    </location>
</feature>
<organism evidence="3 4">
    <name type="scientific">Lachancea dasiensis</name>
    <dbReference type="NCBI Taxonomy" id="1072105"/>
    <lineage>
        <taxon>Eukaryota</taxon>
        <taxon>Fungi</taxon>
        <taxon>Dikarya</taxon>
        <taxon>Ascomycota</taxon>
        <taxon>Saccharomycotina</taxon>
        <taxon>Saccharomycetes</taxon>
        <taxon>Saccharomycetales</taxon>
        <taxon>Saccharomycetaceae</taxon>
        <taxon>Lachancea</taxon>
    </lineage>
</organism>
<gene>
    <name evidence="3" type="ORF">LADA_0F00914G</name>
</gene>
<name>A0A1G4JHU0_9SACH</name>
<reference evidence="3 4" key="1">
    <citation type="submission" date="2016-03" db="EMBL/GenBank/DDBJ databases">
        <authorList>
            <person name="Devillers H."/>
        </authorList>
    </citation>
    <scope>NUCLEOTIDE SEQUENCE [LARGE SCALE GENOMIC DNA]</scope>
    <source>
        <strain evidence="3">CBS 10888</strain>
    </source>
</reference>
<evidence type="ECO:0000256" key="2">
    <source>
        <dbReference type="SAM" id="MobiDB-lite"/>
    </source>
</evidence>
<proteinExistence type="predicted"/>
<dbReference type="Proteomes" id="UP000190274">
    <property type="component" value="Chromosome F"/>
</dbReference>
<dbReference type="OrthoDB" id="3981131at2759"/>
<dbReference type="AlphaFoldDB" id="A0A1G4JHU0"/>
<protein>
    <submittedName>
        <fullName evidence="3">LADA_0F00914g1_1</fullName>
    </submittedName>
</protein>
<dbReference type="EMBL" id="LT598458">
    <property type="protein sequence ID" value="SCU89972.1"/>
    <property type="molecule type" value="Genomic_DNA"/>
</dbReference>
<feature type="compositionally biased region" description="Polar residues" evidence="2">
    <location>
        <begin position="180"/>
        <end position="193"/>
    </location>
</feature>
<sequence>MPASQEHMAANSPQSIESSHESGESFSEPCPSDTQAVIDEAQSLVDKLKSSDRICTASAENKPLADSNGVVPCSKAQLVKTLDDLNQMLGESRERVKRLKFKNMMLTESFKHSESRFEVETNLSKQQFERIRCQLVMETHDLHEKVRLQDLKLAKYRETIMEKNKEINRMARLLNDSSIPNSVQLRNTPQSIGKPSRIRRTSKLQRRNSNMLATLGLLATRVLGDGNETQINSDNTESDISHDSFQIHHQHHTKHPQQPQNSAIDHQQLRISSYPGSGTSSLTPTSDSFNKQAFQMTSVRRTNSVNGTSQEIP</sequence>
<evidence type="ECO:0000313" key="4">
    <source>
        <dbReference type="Proteomes" id="UP000190274"/>
    </source>
</evidence>
<accession>A0A1G4JHU0</accession>
<evidence type="ECO:0000256" key="1">
    <source>
        <dbReference type="SAM" id="Coils"/>
    </source>
</evidence>
<evidence type="ECO:0000313" key="3">
    <source>
        <dbReference type="EMBL" id="SCU89972.1"/>
    </source>
</evidence>
<feature type="region of interest" description="Disordered" evidence="2">
    <location>
        <begin position="180"/>
        <end position="199"/>
    </location>
</feature>
<feature type="region of interest" description="Disordered" evidence="2">
    <location>
        <begin position="1"/>
        <end position="39"/>
    </location>
</feature>
<keyword evidence="1" id="KW-0175">Coiled coil</keyword>
<feature type="region of interest" description="Disordered" evidence="2">
    <location>
        <begin position="245"/>
        <end position="264"/>
    </location>
</feature>
<keyword evidence="4" id="KW-1185">Reference proteome</keyword>